<dbReference type="STRING" id="1017273.SAMN05443094_101700"/>
<dbReference type="OrthoDB" id="2690797at2"/>
<dbReference type="Proteomes" id="UP000215545">
    <property type="component" value="Unassembled WGS sequence"/>
</dbReference>
<reference evidence="2 3" key="1">
    <citation type="submission" date="2017-01" db="EMBL/GenBank/DDBJ databases">
        <authorList>
            <person name="Mah S.A."/>
            <person name="Swanson W.J."/>
            <person name="Moy G.W."/>
            <person name="Vacquier V.D."/>
        </authorList>
    </citation>
    <scope>NUCLEOTIDE SEQUENCE [LARGE SCALE GENOMIC DNA]</scope>
    <source>
        <strain evidence="2 3">NIO-1016</strain>
    </source>
</reference>
<dbReference type="EMBL" id="FTLX01000001">
    <property type="protein sequence ID" value="SIQ09972.1"/>
    <property type="molecule type" value="Genomic_DNA"/>
</dbReference>
<name>A0A1N6Q0A3_9BACI</name>
<dbReference type="Gene3D" id="3.30.1490.300">
    <property type="match status" value="1"/>
</dbReference>
<protein>
    <submittedName>
        <fullName evidence="2">Type IV pilus assembly protein PilM</fullName>
    </submittedName>
</protein>
<dbReference type="EMBL" id="MWSK01000001">
    <property type="protein sequence ID" value="OXS80540.1"/>
    <property type="molecule type" value="Genomic_DNA"/>
</dbReference>
<proteinExistence type="predicted"/>
<gene>
    <name evidence="1" type="ORF">B1B05_03405</name>
    <name evidence="2" type="ORF">SAMN05443094_101700</name>
</gene>
<dbReference type="Gene3D" id="3.30.420.40">
    <property type="match status" value="2"/>
</dbReference>
<reference evidence="1" key="3">
    <citation type="submission" date="2017-03" db="EMBL/GenBank/DDBJ databases">
        <authorList>
            <person name="Dastager S.G."/>
            <person name="Neurgaonkar P.S."/>
            <person name="Dharne M.S."/>
        </authorList>
    </citation>
    <scope>NUCLEOTIDE SEQUENCE</scope>
    <source>
        <strain evidence="1">DSM 25145</strain>
    </source>
</reference>
<evidence type="ECO:0000313" key="1">
    <source>
        <dbReference type="EMBL" id="OXS80540.1"/>
    </source>
</evidence>
<evidence type="ECO:0000313" key="4">
    <source>
        <dbReference type="Proteomes" id="UP000215545"/>
    </source>
</evidence>
<evidence type="ECO:0000313" key="3">
    <source>
        <dbReference type="Proteomes" id="UP000186385"/>
    </source>
</evidence>
<sequence length="316" mass="36375">MAFRLFQKKDKTVNFIITDEAIHFVELRQVDPPIIEKAGERTLPEGMIVRGDIARLDEFQEVMDNLVDEWKLKNRTIRFTIPDRYVAIREETVDRDMTLDEIKNYFFMQIGSSIHLPFDEPVFDVVVTGVEEKKQTVLLVAAPEQIVQEYASVFEHARLQPVAADIAPLAVYRLFHAFGQTDEHAHELLIHLKTNVMTLSIFHQNQLKFLKPVFIEKSEDVLGLEEEESTGDLADALSELDRVINFYENSVHGGQVKIERVLFSSHHPQRFFVEEYMKQSLDVQVMTDELLEIETKQNERLAPAFFAAAGLALKDG</sequence>
<organism evidence="2 3">
    <name type="scientific">Domibacillus enclensis</name>
    <dbReference type="NCBI Taxonomy" id="1017273"/>
    <lineage>
        <taxon>Bacteria</taxon>
        <taxon>Bacillati</taxon>
        <taxon>Bacillota</taxon>
        <taxon>Bacilli</taxon>
        <taxon>Bacillales</taxon>
        <taxon>Bacillaceae</taxon>
        <taxon>Domibacillus</taxon>
    </lineage>
</organism>
<reference evidence="4" key="2">
    <citation type="submission" date="2017-03" db="EMBL/GenBank/DDBJ databases">
        <title>Bacillus sp. V-88(T) DSM27956, whole genome shotgun sequencing project.</title>
        <authorList>
            <person name="Dastager S.G."/>
            <person name="Neurgaonkar P.S."/>
            <person name="Dharne M.S."/>
        </authorList>
    </citation>
    <scope>NUCLEOTIDE SEQUENCE [LARGE SCALE GENOMIC DNA]</scope>
    <source>
        <strain evidence="4">DSM 25145</strain>
    </source>
</reference>
<dbReference type="AlphaFoldDB" id="A0A1N6Q0A3"/>
<dbReference type="Proteomes" id="UP000186385">
    <property type="component" value="Unassembled WGS sequence"/>
</dbReference>
<evidence type="ECO:0000313" key="2">
    <source>
        <dbReference type="EMBL" id="SIQ09972.1"/>
    </source>
</evidence>
<dbReference type="Pfam" id="PF11104">
    <property type="entry name" value="PilM_2"/>
    <property type="match status" value="1"/>
</dbReference>
<keyword evidence="4" id="KW-1185">Reference proteome</keyword>
<dbReference type="RefSeq" id="WP_045849815.1">
    <property type="nucleotide sequence ID" value="NZ_FTLX01000001.1"/>
</dbReference>
<accession>A0A1N6Q0A3</accession>
<dbReference type="InterPro" id="IPR005883">
    <property type="entry name" value="PilM"/>
</dbReference>